<keyword evidence="3" id="KW-0067">ATP-binding</keyword>
<sequence>MLKQLHMSRFKSFESATMKFGDFTALLGVNASGKSNARDALRFLHGVSRGYSLAEVIGEKWIEGGVLQWRGVRGGSRQIVREGARSFRLTLEFTYLDGNRSKDARYSIEVDIDPGDRIPKVTLERLILKGPDQYVFDSHPDGYGLGSDQLHISARVRRKSQGAPRSIQFLNTQPILSQLPNNPAVLEWAGRNATAAMTVLGSMRFLDLSPDAARQPSLAGLTTLGDRGENLSSVLQAITSNEGMKEELAAWVGELTPLDARDFEFESDSSGRVLAILVEANGRRTPLTTASDGTVRFLATISALLGPEPARFSFFEEIENGIHPSRLHLLLELMERSVASAGTQVAATTHSPYLLPQMSVMQRQQALLCFRNSEGDSSIVPIMELPGAQKVLTEHDPARLMASGWFEDTVDFAELGLENSSKSAVS</sequence>
<dbReference type="PIRSF" id="PIRSF029347">
    <property type="entry name" value="RecF"/>
    <property type="match status" value="1"/>
</dbReference>
<keyword evidence="1" id="KW-0742">SOS response</keyword>
<evidence type="ECO:0000259" key="2">
    <source>
        <dbReference type="Pfam" id="PF13304"/>
    </source>
</evidence>
<keyword evidence="1" id="KW-0227">DNA damage</keyword>
<keyword evidence="3" id="KW-0547">Nucleotide-binding</keyword>
<dbReference type="Proteomes" id="UP001500457">
    <property type="component" value="Unassembled WGS sequence"/>
</dbReference>
<accession>A0ABP9FB63</accession>
<dbReference type="RefSeq" id="WP_274232269.1">
    <property type="nucleotide sequence ID" value="NZ_BAABHQ010000024.1"/>
</dbReference>
<dbReference type="InterPro" id="IPR014555">
    <property type="entry name" value="RecF-like"/>
</dbReference>
<dbReference type="SUPFAM" id="SSF52540">
    <property type="entry name" value="P-loop containing nucleoside triphosphate hydrolases"/>
    <property type="match status" value="1"/>
</dbReference>
<evidence type="ECO:0000313" key="4">
    <source>
        <dbReference type="Proteomes" id="UP001500457"/>
    </source>
</evidence>
<dbReference type="Pfam" id="PF13304">
    <property type="entry name" value="AAA_21"/>
    <property type="match status" value="1"/>
</dbReference>
<dbReference type="GO" id="GO:0005524">
    <property type="term" value="F:ATP binding"/>
    <property type="evidence" value="ECO:0007669"/>
    <property type="project" value="UniProtKB-KW"/>
</dbReference>
<dbReference type="InterPro" id="IPR003959">
    <property type="entry name" value="ATPase_AAA_core"/>
</dbReference>
<evidence type="ECO:0000313" key="3">
    <source>
        <dbReference type="EMBL" id="GAA4893795.1"/>
    </source>
</evidence>
<feature type="domain" description="ATPase AAA-type core" evidence="2">
    <location>
        <begin position="23"/>
        <end position="355"/>
    </location>
</feature>
<evidence type="ECO:0000256" key="1">
    <source>
        <dbReference type="ARBA" id="ARBA00023236"/>
    </source>
</evidence>
<dbReference type="InterPro" id="IPR027417">
    <property type="entry name" value="P-loop_NTPase"/>
</dbReference>
<proteinExistence type="predicted"/>
<organism evidence="3 4">
    <name type="scientific">Actinomycetospora straminea</name>
    <dbReference type="NCBI Taxonomy" id="663607"/>
    <lineage>
        <taxon>Bacteria</taxon>
        <taxon>Bacillati</taxon>
        <taxon>Actinomycetota</taxon>
        <taxon>Actinomycetes</taxon>
        <taxon>Pseudonocardiales</taxon>
        <taxon>Pseudonocardiaceae</taxon>
        <taxon>Actinomycetospora</taxon>
    </lineage>
</organism>
<protein>
    <submittedName>
        <fullName evidence="3">ATP-binding protein</fullName>
    </submittedName>
</protein>
<gene>
    <name evidence="3" type="ORF">GCM10023203_55000</name>
</gene>
<dbReference type="Gene3D" id="3.40.50.300">
    <property type="entry name" value="P-loop containing nucleotide triphosphate hydrolases"/>
    <property type="match status" value="1"/>
</dbReference>
<dbReference type="EMBL" id="BAABHQ010000024">
    <property type="protein sequence ID" value="GAA4893795.1"/>
    <property type="molecule type" value="Genomic_DNA"/>
</dbReference>
<comment type="caution">
    <text evidence="3">The sequence shown here is derived from an EMBL/GenBank/DDBJ whole genome shotgun (WGS) entry which is preliminary data.</text>
</comment>
<reference evidence="4" key="1">
    <citation type="journal article" date="2019" name="Int. J. Syst. Evol. Microbiol.">
        <title>The Global Catalogue of Microorganisms (GCM) 10K type strain sequencing project: providing services to taxonomists for standard genome sequencing and annotation.</title>
        <authorList>
            <consortium name="The Broad Institute Genomics Platform"/>
            <consortium name="The Broad Institute Genome Sequencing Center for Infectious Disease"/>
            <person name="Wu L."/>
            <person name="Ma J."/>
        </authorList>
    </citation>
    <scope>NUCLEOTIDE SEQUENCE [LARGE SCALE GENOMIC DNA]</scope>
    <source>
        <strain evidence="4">JCM 17983</strain>
    </source>
</reference>
<keyword evidence="4" id="KW-1185">Reference proteome</keyword>
<name>A0ABP9FB63_9PSEU</name>
<dbReference type="PANTHER" id="PTHR32182:SF22">
    <property type="entry name" value="ATP-DEPENDENT ENDONUCLEASE, OLD FAMILY-RELATED"/>
    <property type="match status" value="1"/>
</dbReference>
<dbReference type="PANTHER" id="PTHR32182">
    <property type="entry name" value="DNA REPLICATION AND REPAIR PROTEIN RECF"/>
    <property type="match status" value="1"/>
</dbReference>